<feature type="domain" description="DUF7846" evidence="10">
    <location>
        <begin position="461"/>
        <end position="630"/>
    </location>
</feature>
<protein>
    <submittedName>
        <fullName evidence="11">4-amino-4-deoxy-L-arabinose transferase</fullName>
    </submittedName>
</protein>
<keyword evidence="6 8" id="KW-1133">Transmembrane helix</keyword>
<evidence type="ECO:0000259" key="9">
    <source>
        <dbReference type="Pfam" id="PF13231"/>
    </source>
</evidence>
<dbReference type="GO" id="GO:0005886">
    <property type="term" value="C:plasma membrane"/>
    <property type="evidence" value="ECO:0007669"/>
    <property type="project" value="UniProtKB-SubCell"/>
</dbReference>
<proteinExistence type="predicted"/>
<comment type="subcellular location">
    <subcellularLocation>
        <location evidence="1">Cell membrane</location>
        <topology evidence="1">Multi-pass membrane protein</topology>
    </subcellularLocation>
</comment>
<dbReference type="eggNOG" id="arCOG04615">
    <property type="taxonomic scope" value="Archaea"/>
</dbReference>
<feature type="transmembrane region" description="Helical" evidence="8">
    <location>
        <begin position="229"/>
        <end position="248"/>
    </location>
</feature>
<dbReference type="Pfam" id="PF13231">
    <property type="entry name" value="PMT_2"/>
    <property type="match status" value="1"/>
</dbReference>
<dbReference type="STRING" id="1202768.SAMN05216285_2466"/>
<feature type="transmembrane region" description="Helical" evidence="8">
    <location>
        <begin position="109"/>
        <end position="126"/>
    </location>
</feature>
<evidence type="ECO:0000256" key="4">
    <source>
        <dbReference type="ARBA" id="ARBA00022679"/>
    </source>
</evidence>
<feature type="transmembrane region" description="Helical" evidence="8">
    <location>
        <begin position="138"/>
        <end position="159"/>
    </location>
</feature>
<name>A0A1I0PEB9_9EURY</name>
<reference evidence="12" key="1">
    <citation type="submission" date="2016-10" db="EMBL/GenBank/DDBJ databases">
        <authorList>
            <person name="Varghese N."/>
        </authorList>
    </citation>
    <scope>NUCLEOTIDE SEQUENCE [LARGE SCALE GENOMIC DNA]</scope>
    <source>
        <strain evidence="12">CGMCC 1.12284</strain>
    </source>
</reference>
<keyword evidence="4 11" id="KW-0808">Transferase</keyword>
<evidence type="ECO:0000256" key="7">
    <source>
        <dbReference type="ARBA" id="ARBA00023136"/>
    </source>
</evidence>
<feature type="domain" description="Glycosyltransferase RgtA/B/C/D-like" evidence="9">
    <location>
        <begin position="114"/>
        <end position="234"/>
    </location>
</feature>
<keyword evidence="7 8" id="KW-0472">Membrane</keyword>
<dbReference type="AlphaFoldDB" id="A0A1I0PEB9"/>
<dbReference type="InterPro" id="IPR038731">
    <property type="entry name" value="RgtA/B/C-like"/>
</dbReference>
<dbReference type="GO" id="GO:0016763">
    <property type="term" value="F:pentosyltransferase activity"/>
    <property type="evidence" value="ECO:0007669"/>
    <property type="project" value="TreeGrafter"/>
</dbReference>
<feature type="transmembrane region" description="Helical" evidence="8">
    <location>
        <begin position="200"/>
        <end position="217"/>
    </location>
</feature>
<evidence type="ECO:0000256" key="2">
    <source>
        <dbReference type="ARBA" id="ARBA00022475"/>
    </source>
</evidence>
<keyword evidence="12" id="KW-1185">Reference proteome</keyword>
<dbReference type="PANTHER" id="PTHR33908">
    <property type="entry name" value="MANNOSYLTRANSFERASE YKCB-RELATED"/>
    <property type="match status" value="1"/>
</dbReference>
<evidence type="ECO:0000313" key="11">
    <source>
        <dbReference type="EMBL" id="SEW12585.1"/>
    </source>
</evidence>
<feature type="transmembrane region" description="Helical" evidence="8">
    <location>
        <begin position="330"/>
        <end position="349"/>
    </location>
</feature>
<evidence type="ECO:0000259" key="10">
    <source>
        <dbReference type="Pfam" id="PF25230"/>
    </source>
</evidence>
<dbReference type="InterPro" id="IPR057168">
    <property type="entry name" value="DUF7846"/>
</dbReference>
<evidence type="ECO:0000256" key="3">
    <source>
        <dbReference type="ARBA" id="ARBA00022676"/>
    </source>
</evidence>
<dbReference type="PANTHER" id="PTHR33908:SF11">
    <property type="entry name" value="MEMBRANE PROTEIN"/>
    <property type="match status" value="1"/>
</dbReference>
<evidence type="ECO:0000256" key="6">
    <source>
        <dbReference type="ARBA" id="ARBA00022989"/>
    </source>
</evidence>
<accession>A0A1I0PEB9</accession>
<evidence type="ECO:0000313" key="12">
    <source>
        <dbReference type="Proteomes" id="UP000183275"/>
    </source>
</evidence>
<dbReference type="InterPro" id="IPR050297">
    <property type="entry name" value="LipidA_mod_glycosyltrf_83"/>
</dbReference>
<gene>
    <name evidence="11" type="ORF">SAMN05216285_2466</name>
</gene>
<feature type="transmembrane region" description="Helical" evidence="8">
    <location>
        <begin position="405"/>
        <end position="429"/>
    </location>
</feature>
<evidence type="ECO:0000256" key="1">
    <source>
        <dbReference type="ARBA" id="ARBA00004651"/>
    </source>
</evidence>
<keyword evidence="3" id="KW-0328">Glycosyltransferase</keyword>
<dbReference type="Pfam" id="PF25230">
    <property type="entry name" value="DUF7846"/>
    <property type="match status" value="1"/>
</dbReference>
<feature type="transmembrane region" description="Helical" evidence="8">
    <location>
        <begin position="369"/>
        <end position="393"/>
    </location>
</feature>
<dbReference type="Proteomes" id="UP000183275">
    <property type="component" value="Unassembled WGS sequence"/>
</dbReference>
<keyword evidence="2" id="KW-1003">Cell membrane</keyword>
<dbReference type="EMBL" id="FOIS01000003">
    <property type="protein sequence ID" value="SEW12585.1"/>
    <property type="molecule type" value="Genomic_DNA"/>
</dbReference>
<feature type="transmembrane region" description="Helical" evidence="8">
    <location>
        <begin position="20"/>
        <end position="40"/>
    </location>
</feature>
<feature type="transmembrane region" description="Helical" evidence="8">
    <location>
        <begin position="292"/>
        <end position="318"/>
    </location>
</feature>
<dbReference type="GO" id="GO:0008610">
    <property type="term" value="P:lipid biosynthetic process"/>
    <property type="evidence" value="ECO:0007669"/>
    <property type="project" value="UniProtKB-ARBA"/>
</dbReference>
<organism evidence="11 12">
    <name type="scientific">Natrinema salifodinae</name>
    <dbReference type="NCBI Taxonomy" id="1202768"/>
    <lineage>
        <taxon>Archaea</taxon>
        <taxon>Methanobacteriati</taxon>
        <taxon>Methanobacteriota</taxon>
        <taxon>Stenosarchaea group</taxon>
        <taxon>Halobacteria</taxon>
        <taxon>Halobacteriales</taxon>
        <taxon>Natrialbaceae</taxon>
        <taxon>Natrinema</taxon>
    </lineage>
</organism>
<evidence type="ECO:0000256" key="5">
    <source>
        <dbReference type="ARBA" id="ARBA00022692"/>
    </source>
</evidence>
<keyword evidence="5 8" id="KW-0812">Transmembrane</keyword>
<sequence>MYERDRTEMPEMRRRTWRAAVAAVSLAGAVAVWLFATNLFPYHSLNHDEGVYLQQAAMLLDGRLFLRPPVEEVFRPWFFAEDGGRLYPKYAPVPATIFALGELVGAPRLALAGIAAAVLALVALVVREVFDRRTGIAAAVIVLCSPQFLIETAVFLPYAPTAMLNLAFAYCYLRADRTGDRRWAGAAGAVVGLAFFARPYTAVLFAAPFVVHACWTLRRDFRAALPRQAATAALGLAGVGLALAYNAVVTGSPLLFPYEAFAPLDGLGFGHRQILNHETDYSAGLALRSNGLVLSAFVTEWIAGGVLGAAVAAVGFGVAVRRGLSPRQSVLAGQLLTIPVGNVYFWGNYNLLGNLDRAGDGLIATHGPYYHFDLLLPFAAFAAVGALALVAALRRTADRHLSPGAARAALVAALLVSGLAVGGVTAATLDGKIDRNAAATDTYERVYGPLEGDSIDRSERAVVFLPTPYGDWLTHPFQALRNDPDFDGQRVYAIDERPFAVVDEYPDRSLYRLAYRGTWSPTAGSPSDARLQPVEHASGSAVELNATVAVPARSESLTATVATNDTSATYVAENVSDETTVRLTATDGAVRVRGADWNADGEPIPLSERDDVRITVFVDRGPGGSFSYRFELPVRADDGTVRALTPRVERCTAIRDCGGEAAYVPDGAPNGVSVRTELTVPDERGTDG</sequence>
<evidence type="ECO:0000256" key="8">
    <source>
        <dbReference type="SAM" id="Phobius"/>
    </source>
</evidence>